<evidence type="ECO:0000256" key="2">
    <source>
        <dbReference type="SAM" id="MobiDB-lite"/>
    </source>
</evidence>
<dbReference type="InterPro" id="IPR036236">
    <property type="entry name" value="Znf_C2H2_sf"/>
</dbReference>
<keyword evidence="1" id="KW-0863">Zinc-finger</keyword>
<dbReference type="GeneID" id="92209838"/>
<evidence type="ECO:0000313" key="5">
    <source>
        <dbReference type="Proteomes" id="UP001497383"/>
    </source>
</evidence>
<feature type="compositionally biased region" description="Polar residues" evidence="2">
    <location>
        <begin position="86"/>
        <end position="105"/>
    </location>
</feature>
<dbReference type="Proteomes" id="UP001497383">
    <property type="component" value="Chromosome 5"/>
</dbReference>
<evidence type="ECO:0000256" key="1">
    <source>
        <dbReference type="PROSITE-ProRule" id="PRU00042"/>
    </source>
</evidence>
<keyword evidence="1" id="KW-0862">Zinc</keyword>
<gene>
    <name evidence="4" type="ORF">LODBEIA_P46420</name>
</gene>
<protein>
    <recommendedName>
        <fullName evidence="3">C2H2-type domain-containing protein</fullName>
    </recommendedName>
</protein>
<feature type="compositionally biased region" description="Polar residues" evidence="2">
    <location>
        <begin position="1"/>
        <end position="11"/>
    </location>
</feature>
<dbReference type="RefSeq" id="XP_066831580.1">
    <property type="nucleotide sequence ID" value="XM_066974886.1"/>
</dbReference>
<feature type="region of interest" description="Disordered" evidence="2">
    <location>
        <begin position="1"/>
        <end position="25"/>
    </location>
</feature>
<feature type="compositionally biased region" description="Low complexity" evidence="2">
    <location>
        <begin position="151"/>
        <end position="164"/>
    </location>
</feature>
<reference evidence="4 5" key="1">
    <citation type="submission" date="2024-03" db="EMBL/GenBank/DDBJ databases">
        <authorList>
            <person name="Brejova B."/>
        </authorList>
    </citation>
    <scope>NUCLEOTIDE SEQUENCE [LARGE SCALE GENOMIC DNA]</scope>
    <source>
        <strain evidence="4 5">CBS 14171</strain>
    </source>
</reference>
<dbReference type="PROSITE" id="PS50157">
    <property type="entry name" value="ZINC_FINGER_C2H2_2"/>
    <property type="match status" value="1"/>
</dbReference>
<organism evidence="4 5">
    <name type="scientific">Lodderomyces beijingensis</name>
    <dbReference type="NCBI Taxonomy" id="1775926"/>
    <lineage>
        <taxon>Eukaryota</taxon>
        <taxon>Fungi</taxon>
        <taxon>Dikarya</taxon>
        <taxon>Ascomycota</taxon>
        <taxon>Saccharomycotina</taxon>
        <taxon>Pichiomycetes</taxon>
        <taxon>Debaryomycetaceae</taxon>
        <taxon>Candida/Lodderomyces clade</taxon>
        <taxon>Lodderomyces</taxon>
    </lineage>
</organism>
<dbReference type="SUPFAM" id="SSF57667">
    <property type="entry name" value="beta-beta-alpha zinc fingers"/>
    <property type="match status" value="1"/>
</dbReference>
<keyword evidence="1" id="KW-0479">Metal-binding</keyword>
<feature type="region of interest" description="Disordered" evidence="2">
    <location>
        <begin position="85"/>
        <end position="177"/>
    </location>
</feature>
<sequence length="331" mass="37585">MLSLSHYSLNHQQHHPQVPMSPITSPKPAVVQLTDIEQQSQYLHQQHQQAAVTLPSIHSLNIPSFPPLEKNYTLQHHRGNFAHVSHSVSPQQPFPSLQASVTTPSPALAPLYHSHSLSSHSHLEHEDGGGGAAATTGAANEDEEEEEIGTHESTVPSPSTSPFPDQRKNPTWKPRKKRQCPECKLHFSNLATHKSTHLNPTNRPHICEYCQRGFARPNDLFRHTKCHWKEIGSDKGQFKCPFKSEGASKDADHHHQQQQQCCHNTGMFSRCDTFKNHLKAIHFQYPNGTKKESRSKVKGRCRSCQMEFDNVDIWLKSHIDTKQCNRMVFHE</sequence>
<evidence type="ECO:0000313" key="4">
    <source>
        <dbReference type="EMBL" id="CAK9440609.1"/>
    </source>
</evidence>
<feature type="domain" description="C2H2-type" evidence="3">
    <location>
        <begin position="205"/>
        <end position="232"/>
    </location>
</feature>
<dbReference type="Gene3D" id="3.30.160.60">
    <property type="entry name" value="Classic Zinc Finger"/>
    <property type="match status" value="1"/>
</dbReference>
<evidence type="ECO:0000259" key="3">
    <source>
        <dbReference type="PROSITE" id="PS50157"/>
    </source>
</evidence>
<accession>A0ABP0ZQJ1</accession>
<proteinExistence type="predicted"/>
<dbReference type="SMART" id="SM00355">
    <property type="entry name" value="ZnF_C2H2"/>
    <property type="match status" value="2"/>
</dbReference>
<dbReference type="PROSITE" id="PS00028">
    <property type="entry name" value="ZINC_FINGER_C2H2_1"/>
    <property type="match status" value="1"/>
</dbReference>
<keyword evidence="5" id="KW-1185">Reference proteome</keyword>
<dbReference type="InterPro" id="IPR013087">
    <property type="entry name" value="Znf_C2H2_type"/>
</dbReference>
<dbReference type="EMBL" id="OZ022409">
    <property type="protein sequence ID" value="CAK9440609.1"/>
    <property type="molecule type" value="Genomic_DNA"/>
</dbReference>
<name>A0ABP0ZQJ1_9ASCO</name>